<reference evidence="2" key="2">
    <citation type="submission" date="2022-08" db="EMBL/GenBank/DDBJ databases">
        <authorList>
            <person name="Dong C."/>
        </authorList>
    </citation>
    <scope>NUCLEOTIDE SEQUENCE</scope>
    <source>
        <strain evidence="2">59MF3M-4</strain>
    </source>
</reference>
<keyword evidence="1" id="KW-0732">Signal</keyword>
<organism evidence="2 3">
    <name type="scientific">Thalassolituus pacificus</name>
    <dbReference type="NCBI Taxonomy" id="2975440"/>
    <lineage>
        <taxon>Bacteria</taxon>
        <taxon>Pseudomonadati</taxon>
        <taxon>Pseudomonadota</taxon>
        <taxon>Gammaproteobacteria</taxon>
        <taxon>Oceanospirillales</taxon>
        <taxon>Oceanospirillaceae</taxon>
        <taxon>Thalassolituus</taxon>
    </lineage>
</organism>
<proteinExistence type="predicted"/>
<dbReference type="EMBL" id="JAOANI010000022">
    <property type="protein sequence ID" value="MCT7360248.1"/>
    <property type="molecule type" value="Genomic_DNA"/>
</dbReference>
<evidence type="ECO:0000313" key="3">
    <source>
        <dbReference type="Proteomes" id="UP001147830"/>
    </source>
</evidence>
<feature type="chain" id="PRO_5040784683" description="DUF4034 domain-containing protein" evidence="1">
    <location>
        <begin position="22"/>
        <end position="342"/>
    </location>
</feature>
<name>A0A9X2WH92_9GAMM</name>
<dbReference type="AlphaFoldDB" id="A0A9X2WH92"/>
<comment type="caution">
    <text evidence="2">The sequence shown here is derived from an EMBL/GenBank/DDBJ whole genome shotgun (WGS) entry which is preliminary data.</text>
</comment>
<evidence type="ECO:0008006" key="4">
    <source>
        <dbReference type="Google" id="ProtNLM"/>
    </source>
</evidence>
<dbReference type="Proteomes" id="UP001147830">
    <property type="component" value="Unassembled WGS sequence"/>
</dbReference>
<feature type="signal peptide" evidence="1">
    <location>
        <begin position="1"/>
        <end position="21"/>
    </location>
</feature>
<evidence type="ECO:0000313" key="2">
    <source>
        <dbReference type="EMBL" id="MCT7360248.1"/>
    </source>
</evidence>
<dbReference type="RefSeq" id="WP_260977088.1">
    <property type="nucleotide sequence ID" value="NZ_JAOANI010000022.1"/>
</dbReference>
<sequence length="342" mass="38714">MNTILRILTAGLLTVSALCYAETPADPVNAFQWQAFPYEQAPYDYSGERLNEYWFQLNRATDYPFPDARYLSSVLAANAELKLATPEFESIEQLAAKLQQAWREFYKGNFQTAVQQGYAIGPLGHGVAFYAQATYGLRLENDKDKRHALWEDIITRHEKTAELTRHDSMARYFAFYAMARLSEEISSPTVLSRGYMDTMTSELNSMAEAEPYNVFVLAAKGSMDAGIVRKMGHFMGRMAYGANDDVVENYYAAALAQNRRIANVHLEAAQSLLYIHKQKALDRALEQMRIAANITPLSAMETLDSFHAKKLLKELEAIQQDNGIGLRDYIKRGTESGKNYYL</sequence>
<gene>
    <name evidence="2" type="ORF">NYR02_14595</name>
</gene>
<reference evidence="2" key="1">
    <citation type="journal article" date="2022" name="Front. Microbiol.">
        <title>Genome-based taxonomic rearrangement of Oceanobacter-related bacteria including the description of Thalassolituus hydrocarbonoclasticus sp. nov. and Thalassolituus pacificus sp. nov. and emended description of the genus Thalassolituus.</title>
        <authorList>
            <person name="Dong C."/>
            <person name="Wei L."/>
            <person name="Wang J."/>
            <person name="Lai Q."/>
            <person name="Huang Z."/>
            <person name="Shao Z."/>
        </authorList>
    </citation>
    <scope>NUCLEOTIDE SEQUENCE</scope>
    <source>
        <strain evidence="2">59MF3M-4</strain>
    </source>
</reference>
<keyword evidence="3" id="KW-1185">Reference proteome</keyword>
<protein>
    <recommendedName>
        <fullName evidence="4">DUF4034 domain-containing protein</fullName>
    </recommendedName>
</protein>
<evidence type="ECO:0000256" key="1">
    <source>
        <dbReference type="SAM" id="SignalP"/>
    </source>
</evidence>
<accession>A0A9X2WH92</accession>